<dbReference type="InterPro" id="IPR036390">
    <property type="entry name" value="WH_DNA-bd_sf"/>
</dbReference>
<evidence type="ECO:0000256" key="1">
    <source>
        <dbReference type="SAM" id="MobiDB-lite"/>
    </source>
</evidence>
<dbReference type="EMBL" id="FOYT01000001">
    <property type="protein sequence ID" value="SFR42261.1"/>
    <property type="molecule type" value="Genomic_DNA"/>
</dbReference>
<organism evidence="2 3">
    <name type="scientific">Halogeometricum rufum</name>
    <dbReference type="NCBI Taxonomy" id="553469"/>
    <lineage>
        <taxon>Archaea</taxon>
        <taxon>Methanobacteriati</taxon>
        <taxon>Methanobacteriota</taxon>
        <taxon>Stenosarchaea group</taxon>
        <taxon>Halobacteria</taxon>
        <taxon>Halobacteriales</taxon>
        <taxon>Haloferacaceae</taxon>
        <taxon>Halogeometricum</taxon>
    </lineage>
</organism>
<dbReference type="STRING" id="553469.SAMN04487947_1244"/>
<sequence length="82" mass="9025">MTLQPLPPTVQDEGPTTRFVYHILRTADEPLSRREIANATGTPDRSVRNAIQNLIDAGEAERVANPTATRTPLYRLSPAGKE</sequence>
<protein>
    <submittedName>
        <fullName evidence="2">Winged helix DNA-binding domain</fullName>
    </submittedName>
</protein>
<proteinExistence type="predicted"/>
<keyword evidence="3" id="KW-1185">Reference proteome</keyword>
<dbReference type="Gene3D" id="1.10.10.10">
    <property type="entry name" value="Winged helix-like DNA-binding domain superfamily/Winged helix DNA-binding domain"/>
    <property type="match status" value="1"/>
</dbReference>
<dbReference type="AlphaFoldDB" id="A0A1I6GJF2"/>
<dbReference type="SUPFAM" id="SSF46785">
    <property type="entry name" value="Winged helix' DNA-binding domain"/>
    <property type="match status" value="1"/>
</dbReference>
<evidence type="ECO:0000313" key="3">
    <source>
        <dbReference type="Proteomes" id="UP000198531"/>
    </source>
</evidence>
<dbReference type="RefSeq" id="WP_089805588.1">
    <property type="nucleotide sequence ID" value="NZ_FOYT01000001.1"/>
</dbReference>
<dbReference type="Proteomes" id="UP000198531">
    <property type="component" value="Unassembled WGS sequence"/>
</dbReference>
<gene>
    <name evidence="2" type="ORF">SAMN04487947_1244</name>
</gene>
<dbReference type="InterPro" id="IPR036388">
    <property type="entry name" value="WH-like_DNA-bd_sf"/>
</dbReference>
<name>A0A1I6GJF2_9EURY</name>
<reference evidence="3" key="1">
    <citation type="submission" date="2016-10" db="EMBL/GenBank/DDBJ databases">
        <authorList>
            <person name="Varghese N."/>
            <person name="Submissions S."/>
        </authorList>
    </citation>
    <scope>NUCLEOTIDE SEQUENCE [LARGE SCALE GENOMIC DNA]</scope>
    <source>
        <strain evidence="3">CGMCC 1.7736</strain>
    </source>
</reference>
<feature type="region of interest" description="Disordered" evidence="1">
    <location>
        <begin position="59"/>
        <end position="82"/>
    </location>
</feature>
<dbReference type="GO" id="GO:0003677">
    <property type="term" value="F:DNA binding"/>
    <property type="evidence" value="ECO:0007669"/>
    <property type="project" value="UniProtKB-KW"/>
</dbReference>
<keyword evidence="2" id="KW-0238">DNA-binding</keyword>
<evidence type="ECO:0000313" key="2">
    <source>
        <dbReference type="EMBL" id="SFR42261.1"/>
    </source>
</evidence>
<accession>A0A1I6GJF2</accession>